<keyword evidence="8" id="KW-1185">Reference proteome</keyword>
<dbReference type="PROSITE" id="PS51831">
    <property type="entry name" value="HD"/>
    <property type="match status" value="1"/>
</dbReference>
<dbReference type="Proteomes" id="UP000054558">
    <property type="component" value="Unassembled WGS sequence"/>
</dbReference>
<reference evidence="7 8" key="1">
    <citation type="journal article" date="2014" name="Nat. Commun.">
        <title>Klebsormidium flaccidum genome reveals primary factors for plant terrestrial adaptation.</title>
        <authorList>
            <person name="Hori K."/>
            <person name="Maruyama F."/>
            <person name="Fujisawa T."/>
            <person name="Togashi T."/>
            <person name="Yamamoto N."/>
            <person name="Seo M."/>
            <person name="Sato S."/>
            <person name="Yamada T."/>
            <person name="Mori H."/>
            <person name="Tajima N."/>
            <person name="Moriyama T."/>
            <person name="Ikeuchi M."/>
            <person name="Watanabe M."/>
            <person name="Wada H."/>
            <person name="Kobayashi K."/>
            <person name="Saito M."/>
            <person name="Masuda T."/>
            <person name="Sasaki-Sekimoto Y."/>
            <person name="Mashiguchi K."/>
            <person name="Awai K."/>
            <person name="Shimojima M."/>
            <person name="Masuda S."/>
            <person name="Iwai M."/>
            <person name="Nobusawa T."/>
            <person name="Narise T."/>
            <person name="Kondo S."/>
            <person name="Saito H."/>
            <person name="Sato R."/>
            <person name="Murakawa M."/>
            <person name="Ihara Y."/>
            <person name="Oshima-Yamada Y."/>
            <person name="Ohtaka K."/>
            <person name="Satoh M."/>
            <person name="Sonobe K."/>
            <person name="Ishii M."/>
            <person name="Ohtani R."/>
            <person name="Kanamori-Sato M."/>
            <person name="Honoki R."/>
            <person name="Miyazaki D."/>
            <person name="Mochizuki H."/>
            <person name="Umetsu J."/>
            <person name="Higashi K."/>
            <person name="Shibata D."/>
            <person name="Kamiya Y."/>
            <person name="Sato N."/>
            <person name="Nakamura Y."/>
            <person name="Tabata S."/>
            <person name="Ida S."/>
            <person name="Kurokawa K."/>
            <person name="Ohta H."/>
        </authorList>
    </citation>
    <scope>NUCLEOTIDE SEQUENCE [LARGE SCALE GENOMIC DNA]</scope>
    <source>
        <strain evidence="7 8">NIES-2285</strain>
    </source>
</reference>
<dbReference type="SUPFAM" id="SSF81301">
    <property type="entry name" value="Nucleotidyltransferase"/>
    <property type="match status" value="1"/>
</dbReference>
<feature type="region of interest" description="Disordered" evidence="5">
    <location>
        <begin position="247"/>
        <end position="281"/>
    </location>
</feature>
<dbReference type="Gene3D" id="3.30.460.10">
    <property type="entry name" value="Beta Polymerase, domain 2"/>
    <property type="match status" value="1"/>
</dbReference>
<dbReference type="CDD" id="cd05399">
    <property type="entry name" value="NT_Rel-Spo_like"/>
    <property type="match status" value="1"/>
</dbReference>
<protein>
    <recommendedName>
        <fullName evidence="2">GTP diphosphokinase</fullName>
        <ecNumber evidence="2">2.7.6.5</ecNumber>
    </recommendedName>
</protein>
<dbReference type="CDD" id="cd00077">
    <property type="entry name" value="HDc"/>
    <property type="match status" value="1"/>
</dbReference>
<dbReference type="Pfam" id="PF04607">
    <property type="entry name" value="RelA_SpoT"/>
    <property type="match status" value="1"/>
</dbReference>
<feature type="compositionally biased region" description="Low complexity" evidence="5">
    <location>
        <begin position="1"/>
        <end position="24"/>
    </location>
</feature>
<feature type="compositionally biased region" description="Basic and acidic residues" evidence="5">
    <location>
        <begin position="154"/>
        <end position="163"/>
    </location>
</feature>
<dbReference type="GO" id="GO:0008728">
    <property type="term" value="F:GTP diphosphokinase activity"/>
    <property type="evidence" value="ECO:0007669"/>
    <property type="project" value="UniProtKB-EC"/>
</dbReference>
<evidence type="ECO:0000256" key="3">
    <source>
        <dbReference type="ARBA" id="ARBA00023016"/>
    </source>
</evidence>
<dbReference type="FunFam" id="1.10.3210.10:FF:000001">
    <property type="entry name" value="GTP pyrophosphokinase RelA"/>
    <property type="match status" value="1"/>
</dbReference>
<keyword evidence="4" id="KW-0547">Nucleotide-binding</keyword>
<keyword evidence="7" id="KW-0378">Hydrolase</keyword>
<evidence type="ECO:0000256" key="5">
    <source>
        <dbReference type="SAM" id="MobiDB-lite"/>
    </source>
</evidence>
<accession>A0A1Y1IEI5</accession>
<proteinExistence type="inferred from homology"/>
<feature type="compositionally biased region" description="Low complexity" evidence="5">
    <location>
        <begin position="32"/>
        <end position="46"/>
    </location>
</feature>
<feature type="region of interest" description="Disordered" evidence="5">
    <location>
        <begin position="1"/>
        <end position="64"/>
    </location>
</feature>
<evidence type="ECO:0000256" key="2">
    <source>
        <dbReference type="ARBA" id="ARBA00013251"/>
    </source>
</evidence>
<dbReference type="PANTHER" id="PTHR21262:SF31">
    <property type="entry name" value="GTP PYROPHOSPHOKINASE"/>
    <property type="match status" value="1"/>
</dbReference>
<dbReference type="GO" id="GO:0015969">
    <property type="term" value="P:guanosine tetraphosphate metabolic process"/>
    <property type="evidence" value="ECO:0007669"/>
    <property type="project" value="InterPro"/>
</dbReference>
<organism evidence="7 8">
    <name type="scientific">Klebsormidium nitens</name>
    <name type="common">Green alga</name>
    <name type="synonym">Ulothrix nitens</name>
    <dbReference type="NCBI Taxonomy" id="105231"/>
    <lineage>
        <taxon>Eukaryota</taxon>
        <taxon>Viridiplantae</taxon>
        <taxon>Streptophyta</taxon>
        <taxon>Klebsormidiophyceae</taxon>
        <taxon>Klebsormidiales</taxon>
        <taxon>Klebsormidiaceae</taxon>
        <taxon>Klebsormidium</taxon>
    </lineage>
</organism>
<comment type="similarity">
    <text evidence="1">Belongs to the RelA/SpoT family.</text>
</comment>
<gene>
    <name evidence="7" type="ORF">KFL_003810030</name>
</gene>
<dbReference type="SUPFAM" id="SSF109604">
    <property type="entry name" value="HD-domain/PDEase-like"/>
    <property type="match status" value="1"/>
</dbReference>
<dbReference type="InterPro" id="IPR003607">
    <property type="entry name" value="HD/PDEase_dom"/>
</dbReference>
<feature type="domain" description="HD" evidence="6">
    <location>
        <begin position="330"/>
        <end position="434"/>
    </location>
</feature>
<dbReference type="OrthoDB" id="430679at2759"/>
<evidence type="ECO:0000256" key="4">
    <source>
        <dbReference type="ARBA" id="ARBA00023134"/>
    </source>
</evidence>
<feature type="region of interest" description="Disordered" evidence="5">
    <location>
        <begin position="142"/>
        <end position="181"/>
    </location>
</feature>
<dbReference type="InterPro" id="IPR007685">
    <property type="entry name" value="RelA_SpoT"/>
</dbReference>
<evidence type="ECO:0000313" key="8">
    <source>
        <dbReference type="Proteomes" id="UP000054558"/>
    </source>
</evidence>
<dbReference type="EC" id="2.7.6.5" evidence="2"/>
<dbReference type="Pfam" id="PF13328">
    <property type="entry name" value="HD_4"/>
    <property type="match status" value="1"/>
</dbReference>
<feature type="compositionally biased region" description="Basic and acidic residues" evidence="5">
    <location>
        <begin position="172"/>
        <end position="181"/>
    </location>
</feature>
<dbReference type="InterPro" id="IPR043519">
    <property type="entry name" value="NT_sf"/>
</dbReference>
<keyword evidence="4" id="KW-0342">GTP-binding</keyword>
<evidence type="ECO:0000259" key="6">
    <source>
        <dbReference type="PROSITE" id="PS51831"/>
    </source>
</evidence>
<dbReference type="STRING" id="105231.A0A1Y1IEI5"/>
<dbReference type="AlphaFoldDB" id="A0A1Y1IEI5"/>
<evidence type="ECO:0000313" key="7">
    <source>
        <dbReference type="EMBL" id="GAQ87839.1"/>
    </source>
</evidence>
<name>A0A1Y1IEI5_KLENI</name>
<evidence type="ECO:0000256" key="1">
    <source>
        <dbReference type="ARBA" id="ARBA00007476"/>
    </source>
</evidence>
<dbReference type="InterPro" id="IPR006674">
    <property type="entry name" value="HD_domain"/>
</dbReference>
<sequence>MYSASMTMYSSSPPSSTFVSTTVTGFQPASVGHSRAGSSGGQSRSAVELDFSSRTSSSKGHVKGGLTTLFAGQKSTKVVNLSSSVDSVESSVHIKRLSGSDFGSLGRDSPLGRSLPVSVPQNSRGKSPVSVLFGGSPVASLLSHDGSQGLPPLDRSHQADRQQRKSSGTLSEVRRRSLRGHEDDGTVILSRRVLEDDPESPPEFSLRAGLLDITLDLDHVDEESLASPSAQSLPAFLSPATLQRNTSMGRSFGLDSPDVRPQQSGAFSPYPARRELEPRSPRPLRKLTAEEHLLKAQELHGLFSDPLVVLAFRIAADAHEGRVRRNGELNIVHCLEAAKILAESTRDRVMVAAGLLHDVLDDTLMSEADLFRQIGPEVTALVAGVTKMGNISQIVRDTAESSGLMNVDNLRTLILAMSDPRAVIVKLADRLHNLRTLDALPRHKQLGIARETLDVFANLARRLGVWNIKTEMEDICFKYLMPVEYGNLKARLAEGYDLHESVEAAVREVDAALRAKGIGYLDLSGRPKNLYSIHSKMKQKGRNSLEDIYDVRGIRIIVNSVADCYAALEVVQTLWHQIPSKFKDYIKSPKNNGYQSLHTVLRDRDGYPIEVQLRTESMHVAAEYGVAAHWRYKECVVGGNKASYSSQVVAWARYIISFLVEASDNKVRVAGHDSRPPPCPFPEHEASCANAPLAAGLCLDGIDGAPVLVIERENDVLTVRELPAGTTAGDLINDRIKRGLPANASAALPVINDHEAESAAQRLHTGDVVEIVLTCPPPLVAPELVGEEGLLPLHVPDASQIQQLDDAVSVELNEKLRSMRSGEALSDGWVEVGVEQSASRMQVARG</sequence>
<dbReference type="PANTHER" id="PTHR21262">
    <property type="entry name" value="GUANOSINE-3',5'-BIS DIPHOSPHATE 3'-PYROPHOSPHOHYDROLASE"/>
    <property type="match status" value="1"/>
</dbReference>
<dbReference type="GO" id="GO:0009507">
    <property type="term" value="C:chloroplast"/>
    <property type="evidence" value="ECO:0000318"/>
    <property type="project" value="GO_Central"/>
</dbReference>
<dbReference type="GO" id="GO:0005525">
    <property type="term" value="F:GTP binding"/>
    <property type="evidence" value="ECO:0007669"/>
    <property type="project" value="UniProtKB-KW"/>
</dbReference>
<dbReference type="GO" id="GO:0016787">
    <property type="term" value="F:hydrolase activity"/>
    <property type="evidence" value="ECO:0007669"/>
    <property type="project" value="UniProtKB-KW"/>
</dbReference>
<dbReference type="SMART" id="SM00471">
    <property type="entry name" value="HDc"/>
    <property type="match status" value="1"/>
</dbReference>
<dbReference type="SMART" id="SM00954">
    <property type="entry name" value="RelA_SpoT"/>
    <property type="match status" value="1"/>
</dbReference>
<dbReference type="EMBL" id="DF237330">
    <property type="protein sequence ID" value="GAQ87839.1"/>
    <property type="molecule type" value="Genomic_DNA"/>
</dbReference>
<dbReference type="Gene3D" id="1.10.3210.10">
    <property type="entry name" value="Hypothetical protein af1432"/>
    <property type="match status" value="1"/>
</dbReference>
<keyword evidence="3" id="KW-0346">Stress response</keyword>